<protein>
    <recommendedName>
        <fullName evidence="1">propane 2-monooxygenase</fullName>
        <ecNumber evidence="1">1.14.13.227</ecNumber>
    </recommendedName>
</protein>
<name>A0A1X0IJQ4_MYCRH</name>
<dbReference type="SUPFAM" id="SSF47240">
    <property type="entry name" value="Ferritin-like"/>
    <property type="match status" value="1"/>
</dbReference>
<dbReference type="InterPro" id="IPR007029">
    <property type="entry name" value="YHS_dom"/>
</dbReference>
<gene>
    <name evidence="6" type="ORF">BST42_26515</name>
</gene>
<proteinExistence type="predicted"/>
<evidence type="ECO:0000256" key="4">
    <source>
        <dbReference type="ARBA" id="ARBA00048941"/>
    </source>
</evidence>
<evidence type="ECO:0000313" key="7">
    <source>
        <dbReference type="Proteomes" id="UP000192534"/>
    </source>
</evidence>
<dbReference type="Gene3D" id="1.10.620.20">
    <property type="entry name" value="Ribonucleotide Reductase, subunit A"/>
    <property type="match status" value="1"/>
</dbReference>
<dbReference type="GO" id="GO:0004497">
    <property type="term" value="F:monooxygenase activity"/>
    <property type="evidence" value="ECO:0007669"/>
    <property type="project" value="UniProtKB-KW"/>
</dbReference>
<comment type="catalytic activity">
    <reaction evidence="4">
        <text>propane + NADH + O2 + H(+) = propan-2-ol + NAD(+) + H2O</text>
        <dbReference type="Rhea" id="RHEA:49992"/>
        <dbReference type="ChEBI" id="CHEBI:15377"/>
        <dbReference type="ChEBI" id="CHEBI:15378"/>
        <dbReference type="ChEBI" id="CHEBI:15379"/>
        <dbReference type="ChEBI" id="CHEBI:17824"/>
        <dbReference type="ChEBI" id="CHEBI:32879"/>
        <dbReference type="ChEBI" id="CHEBI:57540"/>
        <dbReference type="ChEBI" id="CHEBI:57945"/>
        <dbReference type="EC" id="1.14.13.227"/>
    </reaction>
</comment>
<dbReference type="AlphaFoldDB" id="A0A1X0IJQ4"/>
<evidence type="ECO:0000256" key="1">
    <source>
        <dbReference type="ARBA" id="ARBA00012710"/>
    </source>
</evidence>
<keyword evidence="7" id="KW-1185">Reference proteome</keyword>
<dbReference type="OrthoDB" id="7591937at2"/>
<accession>A0A1X0IJQ4</accession>
<evidence type="ECO:0000259" key="5">
    <source>
        <dbReference type="Pfam" id="PF04945"/>
    </source>
</evidence>
<dbReference type="Proteomes" id="UP000192534">
    <property type="component" value="Unassembled WGS sequence"/>
</dbReference>
<evidence type="ECO:0000256" key="2">
    <source>
        <dbReference type="ARBA" id="ARBA00023002"/>
    </source>
</evidence>
<comment type="caution">
    <text evidence="6">The sequence shown here is derived from an EMBL/GenBank/DDBJ whole genome shotgun (WGS) entry which is preliminary data.</text>
</comment>
<dbReference type="InterPro" id="IPR012348">
    <property type="entry name" value="RNR-like"/>
</dbReference>
<dbReference type="Pfam" id="PF02332">
    <property type="entry name" value="Phenol_Hydrox"/>
    <property type="match status" value="1"/>
</dbReference>
<feature type="domain" description="YHS" evidence="5">
    <location>
        <begin position="407"/>
        <end position="438"/>
    </location>
</feature>
<dbReference type="RefSeq" id="WP_083122685.1">
    <property type="nucleotide sequence ID" value="NZ_JACKUO010000034.1"/>
</dbReference>
<reference evidence="6 7" key="1">
    <citation type="submission" date="2016-12" db="EMBL/GenBank/DDBJ databases">
        <title>The new phylogeny of genus Mycobacterium.</title>
        <authorList>
            <person name="Tortoli E."/>
            <person name="Trovato A."/>
            <person name="Cirillo D.M."/>
        </authorList>
    </citation>
    <scope>NUCLEOTIDE SEQUENCE [LARGE SCALE GENOMIC DNA]</scope>
    <source>
        <strain evidence="6 7">DSM 44223</strain>
    </source>
</reference>
<keyword evidence="3" id="KW-0503">Monooxygenase</keyword>
<evidence type="ECO:0000256" key="3">
    <source>
        <dbReference type="ARBA" id="ARBA00023033"/>
    </source>
</evidence>
<dbReference type="EC" id="1.14.13.227" evidence="1"/>
<dbReference type="InterPro" id="IPR009078">
    <property type="entry name" value="Ferritin-like_SF"/>
</dbReference>
<organism evidence="6 7">
    <name type="scientific">Mycolicibacterium rhodesiae</name>
    <name type="common">Mycobacterium rhodesiae</name>
    <dbReference type="NCBI Taxonomy" id="36814"/>
    <lineage>
        <taxon>Bacteria</taxon>
        <taxon>Bacillati</taxon>
        <taxon>Actinomycetota</taxon>
        <taxon>Actinomycetes</taxon>
        <taxon>Mycobacteriales</taxon>
        <taxon>Mycobacteriaceae</taxon>
        <taxon>Mycolicibacterium</taxon>
    </lineage>
</organism>
<keyword evidence="2" id="KW-0560">Oxidoreductase</keyword>
<dbReference type="Pfam" id="PF04945">
    <property type="entry name" value="YHS"/>
    <property type="match status" value="1"/>
</dbReference>
<sequence length="488" mass="56086">MKSREQYQRLTHSLHWDPTYVGDDAYIPEEWRTACSMPDWKKFNDPFQILFEDYIRIQAEKEDKFHAVRDAGARFGHIGRVDPRWVEAMKSFNTALTYSEYYNYRGHVRVARFAPAPAIRIASMVQAMDERRHAEEAIYQAKDYAKHHESGFLLPKDRITFFERHWYFQGDRSFFEDLITTDPIEAIIGTNLVFETAFTNLLFIAAPAAGVANGDFGFGQAHLTIQSDETRHMALGQSVARAMLQFGDTNLSLIQDWMDKWFWRCHRLLLAVVSPVLDYFPKKKPISYKEAFRRYVLEDFIEGYVSELSQFGLQPPRHLAQALAEVEHGSHTIWRSLYTTRDQLWFDVHQPTEDDLAWLHDKYPAFGPSHAAFWRAAADGAVVDADTLPMICDLCKFPCTFPEPATAKAYPVDYAGQRYWFCSEGCQWIFGRESAKYVRSNEPSALLLADKDPTWVAQFLNITPDGTPLGGTHAPDGYFPAMPVPATI</sequence>
<dbReference type="EMBL" id="MVIH01000022">
    <property type="protein sequence ID" value="ORB47986.1"/>
    <property type="molecule type" value="Genomic_DNA"/>
</dbReference>
<dbReference type="InterPro" id="IPR003430">
    <property type="entry name" value="Phenol_Hydrox"/>
</dbReference>
<evidence type="ECO:0000313" key="6">
    <source>
        <dbReference type="EMBL" id="ORB47986.1"/>
    </source>
</evidence>